<dbReference type="GO" id="GO:0045490">
    <property type="term" value="P:pectin catabolic process"/>
    <property type="evidence" value="ECO:0007669"/>
    <property type="project" value="UniProtKB-UniRule"/>
</dbReference>
<keyword evidence="8" id="KW-0961">Cell wall biogenesis/degradation</keyword>
<comment type="catalytic activity">
    <reaction evidence="6 8">
        <text>[(1-&gt;4)-alpha-D-galacturonosyl methyl ester](n) + n H2O = [(1-&gt;4)-alpha-D-galacturonosyl](n) + n methanol + n H(+)</text>
        <dbReference type="Rhea" id="RHEA:22380"/>
        <dbReference type="Rhea" id="RHEA-COMP:14570"/>
        <dbReference type="Rhea" id="RHEA-COMP:14573"/>
        <dbReference type="ChEBI" id="CHEBI:15377"/>
        <dbReference type="ChEBI" id="CHEBI:15378"/>
        <dbReference type="ChEBI" id="CHEBI:17790"/>
        <dbReference type="ChEBI" id="CHEBI:140522"/>
        <dbReference type="ChEBI" id="CHEBI:140523"/>
        <dbReference type="EC" id="3.1.1.11"/>
    </reaction>
</comment>
<keyword evidence="4 8" id="KW-0378">Hydrolase</keyword>
<dbReference type="Gene3D" id="2.160.20.10">
    <property type="entry name" value="Single-stranded right-handed beta-helix, Pectin lyase-like"/>
    <property type="match status" value="2"/>
</dbReference>
<keyword evidence="8" id="KW-0964">Secreted</keyword>
<name>A0A8H7M931_9AGAM</name>
<comment type="function">
    <text evidence="8">Involved in maceration and soft-rotting of plant tissue.</text>
</comment>
<protein>
    <recommendedName>
        <fullName evidence="3 8">Pectinesterase</fullName>
        <ecNumber evidence="3 8">3.1.1.11</ecNumber>
    </recommendedName>
</protein>
<feature type="signal peptide" evidence="8">
    <location>
        <begin position="1"/>
        <end position="22"/>
    </location>
</feature>
<dbReference type="PROSITE" id="PS00503">
    <property type="entry name" value="PECTINESTERASE_2"/>
    <property type="match status" value="1"/>
</dbReference>
<reference evidence="10" key="1">
    <citation type="submission" date="2020-09" db="EMBL/GenBank/DDBJ databases">
        <title>Comparative genome analyses of four rice-infecting Rhizoctonia solani isolates reveal extensive enrichment of homogalacturonan modification genes.</title>
        <authorList>
            <person name="Lee D.-Y."/>
            <person name="Jeon J."/>
            <person name="Kim K.-T."/>
            <person name="Cheong K."/>
            <person name="Song H."/>
            <person name="Choi G."/>
            <person name="Ko J."/>
            <person name="Opiyo S.O."/>
            <person name="Zuo S."/>
            <person name="Madhav S."/>
            <person name="Lee Y.-H."/>
            <person name="Wang G.-L."/>
        </authorList>
    </citation>
    <scope>NUCLEOTIDE SEQUENCE</scope>
    <source>
        <strain evidence="10">AG1-IA B2</strain>
    </source>
</reference>
<dbReference type="Proteomes" id="UP000614334">
    <property type="component" value="Unassembled WGS sequence"/>
</dbReference>
<evidence type="ECO:0000256" key="4">
    <source>
        <dbReference type="ARBA" id="ARBA00022801"/>
    </source>
</evidence>
<dbReference type="InterPro" id="IPR033131">
    <property type="entry name" value="Pectinesterase_Asp_AS"/>
</dbReference>
<dbReference type="GO" id="GO:0042545">
    <property type="term" value="P:cell wall modification"/>
    <property type="evidence" value="ECO:0007669"/>
    <property type="project" value="UniProtKB-UniRule"/>
</dbReference>
<evidence type="ECO:0000313" key="10">
    <source>
        <dbReference type="EMBL" id="KAF8760998.1"/>
    </source>
</evidence>
<feature type="chain" id="PRO_5034973804" description="Pectinesterase" evidence="8">
    <location>
        <begin position="23"/>
        <end position="290"/>
    </location>
</feature>
<dbReference type="PANTHER" id="PTHR31321">
    <property type="entry name" value="ACYL-COA THIOESTER HYDROLASE YBHC-RELATED"/>
    <property type="match status" value="1"/>
</dbReference>
<keyword evidence="5 8" id="KW-0063">Aspartyl esterase</keyword>
<dbReference type="Pfam" id="PF01095">
    <property type="entry name" value="Pectinesterase"/>
    <property type="match status" value="1"/>
</dbReference>
<evidence type="ECO:0000256" key="5">
    <source>
        <dbReference type="ARBA" id="ARBA00023085"/>
    </source>
</evidence>
<dbReference type="UniPathway" id="UPA00545">
    <property type="reaction ID" value="UER00823"/>
</dbReference>
<dbReference type="GO" id="GO:0005576">
    <property type="term" value="C:extracellular region"/>
    <property type="evidence" value="ECO:0007669"/>
    <property type="project" value="UniProtKB-SubCell"/>
</dbReference>
<organism evidence="10 11">
    <name type="scientific">Rhizoctonia solani</name>
    <dbReference type="NCBI Taxonomy" id="456999"/>
    <lineage>
        <taxon>Eukaryota</taxon>
        <taxon>Fungi</taxon>
        <taxon>Dikarya</taxon>
        <taxon>Basidiomycota</taxon>
        <taxon>Agaricomycotina</taxon>
        <taxon>Agaricomycetes</taxon>
        <taxon>Cantharellales</taxon>
        <taxon>Ceratobasidiaceae</taxon>
        <taxon>Rhizoctonia</taxon>
    </lineage>
</organism>
<dbReference type="InterPro" id="IPR000070">
    <property type="entry name" value="Pectinesterase_cat"/>
</dbReference>
<comment type="similarity">
    <text evidence="2">Belongs to the pectinesterase family.</text>
</comment>
<proteinExistence type="inferred from homology"/>
<feature type="domain" description="Pectinesterase catalytic" evidence="9">
    <location>
        <begin position="139"/>
        <end position="266"/>
    </location>
</feature>
<evidence type="ECO:0000256" key="6">
    <source>
        <dbReference type="ARBA" id="ARBA00047928"/>
    </source>
</evidence>
<evidence type="ECO:0000256" key="1">
    <source>
        <dbReference type="ARBA" id="ARBA00005184"/>
    </source>
</evidence>
<feature type="active site" evidence="7">
    <location>
        <position position="154"/>
    </location>
</feature>
<dbReference type="InterPro" id="IPR011050">
    <property type="entry name" value="Pectin_lyase_fold/virulence"/>
</dbReference>
<dbReference type="GO" id="GO:0030599">
    <property type="term" value="F:pectinesterase activity"/>
    <property type="evidence" value="ECO:0007669"/>
    <property type="project" value="UniProtKB-UniRule"/>
</dbReference>
<dbReference type="InterPro" id="IPR012334">
    <property type="entry name" value="Pectin_lyas_fold"/>
</dbReference>
<dbReference type="PROSITE" id="PS51257">
    <property type="entry name" value="PROKAR_LIPOPROTEIN"/>
    <property type="match status" value="1"/>
</dbReference>
<dbReference type="AlphaFoldDB" id="A0A8H7M931"/>
<comment type="subcellular location">
    <subcellularLocation>
        <location evidence="8">Secreted</location>
    </subcellularLocation>
</comment>
<dbReference type="SUPFAM" id="SSF51126">
    <property type="entry name" value="Pectin lyase-like"/>
    <property type="match status" value="1"/>
</dbReference>
<evidence type="ECO:0000256" key="3">
    <source>
        <dbReference type="ARBA" id="ARBA00013229"/>
    </source>
</evidence>
<evidence type="ECO:0000313" key="11">
    <source>
        <dbReference type="Proteomes" id="UP000614334"/>
    </source>
</evidence>
<comment type="pathway">
    <text evidence="1 8">Glycan metabolism; pectin degradation; 2-dehydro-3-deoxy-D-gluconate from pectin: step 1/5.</text>
</comment>
<evidence type="ECO:0000256" key="8">
    <source>
        <dbReference type="RuleBase" id="RU000589"/>
    </source>
</evidence>
<dbReference type="EMBL" id="JACYCF010000001">
    <property type="protein sequence ID" value="KAF8760998.1"/>
    <property type="molecule type" value="Genomic_DNA"/>
</dbReference>
<evidence type="ECO:0000259" key="9">
    <source>
        <dbReference type="Pfam" id="PF01095"/>
    </source>
</evidence>
<sequence>MRFNLLTSSVSVLSLVWSVSCASSPPSGSITVGKGGKYSTLSAALKDTSSNTYFVYAGSYKEQVVINRANIKIYGQTSNAMTYANNEATITNNVPASSAGSNDASGTVRVLATGVRIYNLNIANTYGKPVEKSQAIALSGTQFYGKSYIEGAVDFIFGQQASIWITGSTLNTIGNGYITASGRSSADSNYYVIDKSTITGSGKQYLGRPWRNYARVIVQGTSIGSHVAAEGWSKWSSSAANTEHILFGEYNNSGGGAWKSGRASFATKLSAGVSISTVLGSTSWIDSAYL</sequence>
<evidence type="ECO:0000256" key="2">
    <source>
        <dbReference type="ARBA" id="ARBA00008891"/>
    </source>
</evidence>
<keyword evidence="8" id="KW-0732">Signal</keyword>
<dbReference type="EC" id="3.1.1.11" evidence="3 8"/>
<evidence type="ECO:0000256" key="7">
    <source>
        <dbReference type="PROSITE-ProRule" id="PRU10040"/>
    </source>
</evidence>
<accession>A0A8H7M931</accession>
<comment type="caution">
    <text evidence="10">The sequence shown here is derived from an EMBL/GenBank/DDBJ whole genome shotgun (WGS) entry which is preliminary data.</text>
</comment>
<dbReference type="PANTHER" id="PTHR31321:SF127">
    <property type="entry name" value="PECTINESTERASE"/>
    <property type="match status" value="1"/>
</dbReference>
<gene>
    <name evidence="10" type="ORF">RHS01_00591</name>
</gene>